<evidence type="ECO:0000256" key="1">
    <source>
        <dbReference type="SAM" id="Phobius"/>
    </source>
</evidence>
<evidence type="ECO:0000313" key="2">
    <source>
        <dbReference type="EMBL" id="ACB97254.1"/>
    </source>
</evidence>
<evidence type="ECO:0000313" key="3">
    <source>
        <dbReference type="Proteomes" id="UP000001695"/>
    </source>
</evidence>
<name>B2IL54_BEII9</name>
<gene>
    <name evidence="2" type="ordered locus">Bind_3702</name>
</gene>
<dbReference type="KEGG" id="bid:Bind_3702"/>
<dbReference type="Proteomes" id="UP000001695">
    <property type="component" value="Plasmid pBIND01"/>
</dbReference>
<dbReference type="HOGENOM" id="CLU_1335355_0_0_5"/>
<dbReference type="AlphaFoldDB" id="B2IL54"/>
<geneLocation type="plasmid" evidence="2 3">
    <name>pBIND01</name>
</geneLocation>
<protein>
    <submittedName>
        <fullName evidence="2">Uncharacterized protein</fullName>
    </submittedName>
</protein>
<organism evidence="2 3">
    <name type="scientific">Beijerinckia indica subsp. indica (strain ATCC 9039 / DSM 1715 / NCIMB 8712)</name>
    <dbReference type="NCBI Taxonomy" id="395963"/>
    <lineage>
        <taxon>Bacteria</taxon>
        <taxon>Pseudomonadati</taxon>
        <taxon>Pseudomonadota</taxon>
        <taxon>Alphaproteobacteria</taxon>
        <taxon>Hyphomicrobiales</taxon>
        <taxon>Beijerinckiaceae</taxon>
        <taxon>Beijerinckia</taxon>
    </lineage>
</organism>
<keyword evidence="1" id="KW-1133">Transmembrane helix</keyword>
<keyword evidence="1" id="KW-0472">Membrane</keyword>
<keyword evidence="3" id="KW-1185">Reference proteome</keyword>
<dbReference type="OrthoDB" id="8440721at2"/>
<proteinExistence type="predicted"/>
<dbReference type="EMBL" id="CP001017">
    <property type="protein sequence ID" value="ACB97254.1"/>
    <property type="molecule type" value="Genomic_DNA"/>
</dbReference>
<accession>B2IL54</accession>
<feature type="transmembrane region" description="Helical" evidence="1">
    <location>
        <begin position="147"/>
        <end position="168"/>
    </location>
</feature>
<keyword evidence="2" id="KW-0614">Plasmid</keyword>
<reference evidence="2 3" key="1">
    <citation type="submission" date="2008-03" db="EMBL/GenBank/DDBJ databases">
        <title>Complete sequence of plasmid1 of Beijerinckia indica subsp. indica ATCC 9039.</title>
        <authorList>
            <consortium name="US DOE Joint Genome Institute"/>
            <person name="Copeland A."/>
            <person name="Lucas S."/>
            <person name="Lapidus A."/>
            <person name="Glavina del Rio T."/>
            <person name="Dalin E."/>
            <person name="Tice H."/>
            <person name="Bruce D."/>
            <person name="Goodwin L."/>
            <person name="Pitluck S."/>
            <person name="LaButti K."/>
            <person name="Schmutz J."/>
            <person name="Larimer F."/>
            <person name="Land M."/>
            <person name="Hauser L."/>
            <person name="Kyrpides N."/>
            <person name="Mikhailova N."/>
            <person name="Dunfield P.F."/>
            <person name="Dedysh S.N."/>
            <person name="Liesack W."/>
            <person name="Saw J.H."/>
            <person name="Alam M."/>
            <person name="Chen Y."/>
            <person name="Murrell J.C."/>
            <person name="Richardson P."/>
        </authorList>
    </citation>
    <scope>NUCLEOTIDE SEQUENCE [LARGE SCALE GENOMIC DNA]</scope>
    <source>
        <strain evidence="3">ATCC 9039 / DSM 1715 / NCIMB 8712</strain>
        <plasmid evidence="2 3">pBIND01</plasmid>
    </source>
</reference>
<keyword evidence="1" id="KW-0812">Transmembrane</keyword>
<sequence>MAKTEEQASLVHQRVLRLSEELDQDLAAIQAAGREWGLRHDHPEGAFVTAMMHAIKRTGELTVAAANDLNTVAETSRKTAQVELQRLGLANDQALLLVEHARIERVNFSQDRDAQVAKMVAKLGEDLVTGVRDWTVMRERELNRKWAFNRAVIASLIAVSIFVGGYGARIYQEKGVGMNGEPCKASSLYRAANGEIWCKVSGTAQ</sequence>
<dbReference type="RefSeq" id="WP_012382867.1">
    <property type="nucleotide sequence ID" value="NC_010580.1"/>
</dbReference>